<evidence type="ECO:0000256" key="1">
    <source>
        <dbReference type="ARBA" id="ARBA00004123"/>
    </source>
</evidence>
<feature type="non-terminal residue" evidence="8">
    <location>
        <position position="1"/>
    </location>
</feature>
<dbReference type="InterPro" id="IPR044810">
    <property type="entry name" value="WRKY_plant"/>
</dbReference>
<evidence type="ECO:0000256" key="4">
    <source>
        <dbReference type="ARBA" id="ARBA00023163"/>
    </source>
</evidence>
<keyword evidence="3" id="KW-0238">DNA-binding</keyword>
<keyword evidence="2" id="KW-0805">Transcription regulation</keyword>
<keyword evidence="4" id="KW-0804">Transcription</keyword>
<dbReference type="PROSITE" id="PS50811">
    <property type="entry name" value="WRKY"/>
    <property type="match status" value="1"/>
</dbReference>
<gene>
    <name evidence="8" type="ORF">PVAP13_7KG184900</name>
</gene>
<evidence type="ECO:0000313" key="9">
    <source>
        <dbReference type="Proteomes" id="UP000823388"/>
    </source>
</evidence>
<feature type="region of interest" description="Disordered" evidence="6">
    <location>
        <begin position="178"/>
        <end position="229"/>
    </location>
</feature>
<comment type="caution">
    <text evidence="8">The sequence shown here is derived from an EMBL/GenBank/DDBJ whole genome shotgun (WGS) entry which is preliminary data.</text>
</comment>
<sequence>TLPGLVKRKQQLNQPYGQGGLSLFSPGPARRDARKRRKDKHTWIKHTLTPYFDGHLWRKYGQKVIKDAPHPRLYFRCSYREDRHCQASKLVQQMAHDDPPLYEVTYMYEHTCNEAPVVVPTPGVEAEVEPPASGGGLVLMFGSSGGGCDGHHHRDARMQLQEERQQCLRYPRQFLMMNPPDHPNSSQQCAFPSSVPPPTTSWSWSSRPFPSSNRRRHRRHHGQTTKTAP</sequence>
<feature type="domain" description="WRKY" evidence="7">
    <location>
        <begin position="53"/>
        <end position="97"/>
    </location>
</feature>
<dbReference type="PANTHER" id="PTHR31282">
    <property type="entry name" value="WRKY TRANSCRIPTION FACTOR 21-RELATED"/>
    <property type="match status" value="1"/>
</dbReference>
<dbReference type="SMART" id="SM00774">
    <property type="entry name" value="WRKY"/>
    <property type="match status" value="1"/>
</dbReference>
<evidence type="ECO:0000313" key="8">
    <source>
        <dbReference type="EMBL" id="KAG2572532.1"/>
    </source>
</evidence>
<dbReference type="InterPro" id="IPR036576">
    <property type="entry name" value="WRKY_dom_sf"/>
</dbReference>
<keyword evidence="5" id="KW-0539">Nucleus</keyword>
<reference evidence="8" key="1">
    <citation type="submission" date="2020-05" db="EMBL/GenBank/DDBJ databases">
        <title>WGS assembly of Panicum virgatum.</title>
        <authorList>
            <person name="Lovell J.T."/>
            <person name="Jenkins J."/>
            <person name="Shu S."/>
            <person name="Juenger T.E."/>
            <person name="Schmutz J."/>
        </authorList>
    </citation>
    <scope>NUCLEOTIDE SEQUENCE</scope>
    <source>
        <strain evidence="8">AP13</strain>
    </source>
</reference>
<dbReference type="Gene3D" id="2.20.25.80">
    <property type="entry name" value="WRKY domain"/>
    <property type="match status" value="1"/>
</dbReference>
<dbReference type="GO" id="GO:0005634">
    <property type="term" value="C:nucleus"/>
    <property type="evidence" value="ECO:0007669"/>
    <property type="project" value="UniProtKB-SubCell"/>
</dbReference>
<dbReference type="GO" id="GO:0043565">
    <property type="term" value="F:sequence-specific DNA binding"/>
    <property type="evidence" value="ECO:0007669"/>
    <property type="project" value="InterPro"/>
</dbReference>
<proteinExistence type="predicted"/>
<evidence type="ECO:0000259" key="7">
    <source>
        <dbReference type="PROSITE" id="PS50811"/>
    </source>
</evidence>
<evidence type="ECO:0000256" key="5">
    <source>
        <dbReference type="ARBA" id="ARBA00023242"/>
    </source>
</evidence>
<accession>A0A8T0QIV6</accession>
<dbReference type="SUPFAM" id="SSF118290">
    <property type="entry name" value="WRKY DNA-binding domain"/>
    <property type="match status" value="1"/>
</dbReference>
<feature type="compositionally biased region" description="Basic residues" evidence="6">
    <location>
        <begin position="213"/>
        <end position="223"/>
    </location>
</feature>
<evidence type="ECO:0000256" key="3">
    <source>
        <dbReference type="ARBA" id="ARBA00023125"/>
    </source>
</evidence>
<name>A0A8T0QIV6_PANVG</name>
<dbReference type="AlphaFoldDB" id="A0A8T0QIV6"/>
<feature type="region of interest" description="Disordered" evidence="6">
    <location>
        <begin position="15"/>
        <end position="39"/>
    </location>
</feature>
<dbReference type="InterPro" id="IPR003657">
    <property type="entry name" value="WRKY_dom"/>
</dbReference>
<protein>
    <recommendedName>
        <fullName evidence="7">WRKY domain-containing protein</fullName>
    </recommendedName>
</protein>
<feature type="compositionally biased region" description="Low complexity" evidence="6">
    <location>
        <begin position="200"/>
        <end position="212"/>
    </location>
</feature>
<evidence type="ECO:0000256" key="6">
    <source>
        <dbReference type="SAM" id="MobiDB-lite"/>
    </source>
</evidence>
<dbReference type="Pfam" id="PF03106">
    <property type="entry name" value="WRKY"/>
    <property type="match status" value="1"/>
</dbReference>
<dbReference type="EMBL" id="CM029049">
    <property type="protein sequence ID" value="KAG2572532.1"/>
    <property type="molecule type" value="Genomic_DNA"/>
</dbReference>
<comment type="subcellular location">
    <subcellularLocation>
        <location evidence="1">Nucleus</location>
    </subcellularLocation>
</comment>
<keyword evidence="9" id="KW-1185">Reference proteome</keyword>
<evidence type="ECO:0000256" key="2">
    <source>
        <dbReference type="ARBA" id="ARBA00023015"/>
    </source>
</evidence>
<organism evidence="8 9">
    <name type="scientific">Panicum virgatum</name>
    <name type="common">Blackwell switchgrass</name>
    <dbReference type="NCBI Taxonomy" id="38727"/>
    <lineage>
        <taxon>Eukaryota</taxon>
        <taxon>Viridiplantae</taxon>
        <taxon>Streptophyta</taxon>
        <taxon>Embryophyta</taxon>
        <taxon>Tracheophyta</taxon>
        <taxon>Spermatophyta</taxon>
        <taxon>Magnoliopsida</taxon>
        <taxon>Liliopsida</taxon>
        <taxon>Poales</taxon>
        <taxon>Poaceae</taxon>
        <taxon>PACMAD clade</taxon>
        <taxon>Panicoideae</taxon>
        <taxon>Panicodae</taxon>
        <taxon>Paniceae</taxon>
        <taxon>Panicinae</taxon>
        <taxon>Panicum</taxon>
        <taxon>Panicum sect. Hiantes</taxon>
    </lineage>
</organism>
<dbReference type="Proteomes" id="UP000823388">
    <property type="component" value="Chromosome 7K"/>
</dbReference>
<dbReference type="GO" id="GO:0003700">
    <property type="term" value="F:DNA-binding transcription factor activity"/>
    <property type="evidence" value="ECO:0007669"/>
    <property type="project" value="InterPro"/>
</dbReference>